<reference evidence="2" key="1">
    <citation type="submission" date="2023-07" db="EMBL/GenBank/DDBJ databases">
        <authorList>
            <consortium name="CYATHOMIX"/>
        </authorList>
    </citation>
    <scope>NUCLEOTIDE SEQUENCE</scope>
    <source>
        <strain evidence="2">N/A</strain>
    </source>
</reference>
<name>A0AA36HFN4_CYLNA</name>
<dbReference type="Pfam" id="PF00650">
    <property type="entry name" value="CRAL_TRIO"/>
    <property type="match status" value="1"/>
</dbReference>
<proteinExistence type="predicted"/>
<protein>
    <recommendedName>
        <fullName evidence="1">CRAL-TRIO domain-containing protein</fullName>
    </recommendedName>
</protein>
<dbReference type="InterPro" id="IPR001251">
    <property type="entry name" value="CRAL-TRIO_dom"/>
</dbReference>
<dbReference type="PANTHER" id="PTHR47159:SF6">
    <property type="entry name" value="CRAL-TRIO DOMAIN-CONTAINING PROTEIN"/>
    <property type="match status" value="1"/>
</dbReference>
<dbReference type="CDD" id="cd00170">
    <property type="entry name" value="SEC14"/>
    <property type="match status" value="1"/>
</dbReference>
<gene>
    <name evidence="2" type="ORF">CYNAS_LOCUS21504</name>
</gene>
<dbReference type="Pfam" id="PF25883">
    <property type="entry name" value="F28H7_8_C"/>
    <property type="match status" value="1"/>
</dbReference>
<comment type="caution">
    <text evidence="2">The sequence shown here is derived from an EMBL/GenBank/DDBJ whole genome shotgun (WGS) entry which is preliminary data.</text>
</comment>
<feature type="domain" description="CRAL-TRIO" evidence="1">
    <location>
        <begin position="91"/>
        <end position="267"/>
    </location>
</feature>
<accession>A0AA36HFN4</accession>
<keyword evidence="3" id="KW-1185">Reference proteome</keyword>
<dbReference type="InterPro" id="IPR036865">
    <property type="entry name" value="CRAL-TRIO_dom_sf"/>
</dbReference>
<dbReference type="SMART" id="SM00516">
    <property type="entry name" value="SEC14"/>
    <property type="match status" value="1"/>
</dbReference>
<dbReference type="InterPro" id="IPR036598">
    <property type="entry name" value="GOLD_dom_sf"/>
</dbReference>
<dbReference type="Gene3D" id="2.60.120.680">
    <property type="entry name" value="GOLD domain"/>
    <property type="match status" value="1"/>
</dbReference>
<dbReference type="PROSITE" id="PS50191">
    <property type="entry name" value="CRAL_TRIO"/>
    <property type="match status" value="1"/>
</dbReference>
<dbReference type="SUPFAM" id="SSF52087">
    <property type="entry name" value="CRAL/TRIO domain"/>
    <property type="match status" value="1"/>
</dbReference>
<evidence type="ECO:0000313" key="2">
    <source>
        <dbReference type="EMBL" id="CAJ0609521.1"/>
    </source>
</evidence>
<organism evidence="2 3">
    <name type="scientific">Cylicocyclus nassatus</name>
    <name type="common">Nematode worm</name>
    <dbReference type="NCBI Taxonomy" id="53992"/>
    <lineage>
        <taxon>Eukaryota</taxon>
        <taxon>Metazoa</taxon>
        <taxon>Ecdysozoa</taxon>
        <taxon>Nematoda</taxon>
        <taxon>Chromadorea</taxon>
        <taxon>Rhabditida</taxon>
        <taxon>Rhabditina</taxon>
        <taxon>Rhabditomorpha</taxon>
        <taxon>Strongyloidea</taxon>
        <taxon>Strongylidae</taxon>
        <taxon>Cylicocyclus</taxon>
    </lineage>
</organism>
<dbReference type="InterPro" id="IPR058960">
    <property type="entry name" value="Ctg-1-like_C"/>
</dbReference>
<dbReference type="SUPFAM" id="SSF101576">
    <property type="entry name" value="Supernatant protein factor (SPF), C-terminal domain"/>
    <property type="match status" value="1"/>
</dbReference>
<evidence type="ECO:0000259" key="1">
    <source>
        <dbReference type="PROSITE" id="PS50191"/>
    </source>
</evidence>
<sequence length="424" mass="48950">MTRGFSTSFGEPLSDLSKKYVREVRSKITQPISSTFDTDFNIFRFIMSAERGHRKEKDIIEAAAGALNNHLRIRKALDLDNEPIRTFDENPIFQKRLMPKGEILNVTDNKNRLLWFIEYATISVEGIACALQSSQVCKYQFWQFEYMLHRVMEQEKTSGRLSSIRHIIDMTGYEINPFTMVFISSGTLAYYSQLFHYENYPELVTPIDMVNIAKWIHVPYKLAKAMMPAGFTDRFRLHDGNFLKDLTEDISLEHIPTTLGGKQDSIVCIGAGKPGQMVPPTLPQEIHGHLECFHIPARGRRQIVAEVTEPTTLSWYFRTDGDVFFGVFFEAQGTPVNSHPNFDTMEMVYPWLKLTAKQVHERDSIRCERSGRYYVVLCNMHSWLSRRKVDICTYVTDKDGTSKRLHSDGILTLVPTQVIHQMRQ</sequence>
<evidence type="ECO:0000313" key="3">
    <source>
        <dbReference type="Proteomes" id="UP001176961"/>
    </source>
</evidence>
<dbReference type="AlphaFoldDB" id="A0AA36HFN4"/>
<dbReference type="InterPro" id="IPR053302">
    <property type="entry name" value="CRAL-TRIO_domain"/>
</dbReference>
<dbReference type="EMBL" id="CATQJL010000326">
    <property type="protein sequence ID" value="CAJ0609521.1"/>
    <property type="molecule type" value="Genomic_DNA"/>
</dbReference>
<dbReference type="PANTHER" id="PTHR47159">
    <property type="entry name" value="PROTEIN CBG07705-RELATED"/>
    <property type="match status" value="1"/>
</dbReference>
<dbReference type="Proteomes" id="UP001176961">
    <property type="component" value="Unassembled WGS sequence"/>
</dbReference>
<dbReference type="Gene3D" id="3.40.525.10">
    <property type="entry name" value="CRAL-TRIO lipid binding domain"/>
    <property type="match status" value="1"/>
</dbReference>